<accession>A0A7E5A0M0</accession>
<dbReference type="AlphaFoldDB" id="A0A7E5A0M0"/>
<dbReference type="WBParaSite" id="Pan_g6562.t1">
    <property type="protein sequence ID" value="Pan_g6562.t1"/>
    <property type="gene ID" value="Pan_g6562"/>
</dbReference>
<dbReference type="Proteomes" id="UP000492821">
    <property type="component" value="Unassembled WGS sequence"/>
</dbReference>
<keyword evidence="1" id="KW-1185">Reference proteome</keyword>
<evidence type="ECO:0000313" key="2">
    <source>
        <dbReference type="WBParaSite" id="Pan_g6562.t1"/>
    </source>
</evidence>
<name>A0A7E5A0M0_PANRE</name>
<sequence>MKSRNCALLLRLCYKDGEFILPSETYLLNLKAVLGRKLKLWNDAKKPNHTHVELSISTGDVSCQTIVYYIPDHHHNQHRGTNIRVAMKPHLMTLRSKAKK</sequence>
<protein>
    <submittedName>
        <fullName evidence="2">MSP domain-containing protein</fullName>
    </submittedName>
</protein>
<proteinExistence type="predicted"/>
<reference evidence="2" key="2">
    <citation type="submission" date="2020-10" db="UniProtKB">
        <authorList>
            <consortium name="WormBaseParasite"/>
        </authorList>
    </citation>
    <scope>IDENTIFICATION</scope>
</reference>
<reference evidence="1" key="1">
    <citation type="journal article" date="2013" name="Genetics">
        <title>The draft genome and transcriptome of Panagrellus redivivus are shaped by the harsh demands of a free-living lifestyle.</title>
        <authorList>
            <person name="Srinivasan J."/>
            <person name="Dillman A.R."/>
            <person name="Macchietto M.G."/>
            <person name="Heikkinen L."/>
            <person name="Lakso M."/>
            <person name="Fracchia K.M."/>
            <person name="Antoshechkin I."/>
            <person name="Mortazavi A."/>
            <person name="Wong G."/>
            <person name="Sternberg P.W."/>
        </authorList>
    </citation>
    <scope>NUCLEOTIDE SEQUENCE [LARGE SCALE GENOMIC DNA]</scope>
    <source>
        <strain evidence="1">MT8872</strain>
    </source>
</reference>
<organism evidence="1 2">
    <name type="scientific">Panagrellus redivivus</name>
    <name type="common">Microworm</name>
    <dbReference type="NCBI Taxonomy" id="6233"/>
    <lineage>
        <taxon>Eukaryota</taxon>
        <taxon>Metazoa</taxon>
        <taxon>Ecdysozoa</taxon>
        <taxon>Nematoda</taxon>
        <taxon>Chromadorea</taxon>
        <taxon>Rhabditida</taxon>
        <taxon>Tylenchina</taxon>
        <taxon>Panagrolaimomorpha</taxon>
        <taxon>Panagrolaimoidea</taxon>
        <taxon>Panagrolaimidae</taxon>
        <taxon>Panagrellus</taxon>
    </lineage>
</organism>
<evidence type="ECO:0000313" key="1">
    <source>
        <dbReference type="Proteomes" id="UP000492821"/>
    </source>
</evidence>